<feature type="transmembrane region" description="Helical" evidence="6">
    <location>
        <begin position="235"/>
        <end position="253"/>
    </location>
</feature>
<dbReference type="OrthoDB" id="7200137at2"/>
<feature type="domain" description="Major facilitator superfamily (MFS) profile" evidence="7">
    <location>
        <begin position="1"/>
        <end position="383"/>
    </location>
</feature>
<evidence type="ECO:0000256" key="3">
    <source>
        <dbReference type="ARBA" id="ARBA00022692"/>
    </source>
</evidence>
<name>A0A4P7GRP1_9ACTN</name>
<dbReference type="EMBL" id="CP038267">
    <property type="protein sequence ID" value="QBR94527.1"/>
    <property type="molecule type" value="Genomic_DNA"/>
</dbReference>
<evidence type="ECO:0000256" key="5">
    <source>
        <dbReference type="ARBA" id="ARBA00023136"/>
    </source>
</evidence>
<dbReference type="GO" id="GO:0005886">
    <property type="term" value="C:plasma membrane"/>
    <property type="evidence" value="ECO:0007669"/>
    <property type="project" value="UniProtKB-SubCell"/>
</dbReference>
<dbReference type="GO" id="GO:0022857">
    <property type="term" value="F:transmembrane transporter activity"/>
    <property type="evidence" value="ECO:0007669"/>
    <property type="project" value="InterPro"/>
</dbReference>
<feature type="transmembrane region" description="Helical" evidence="6">
    <location>
        <begin position="127"/>
        <end position="147"/>
    </location>
</feature>
<evidence type="ECO:0000256" key="4">
    <source>
        <dbReference type="ARBA" id="ARBA00022989"/>
    </source>
</evidence>
<sequence length="388" mass="39438">MTAVLCLTQVTGWGVLFYAFPVLAPTIAEDTGWATSAVIAAFTVAQLVSAAVGIWVGRRIDRHGPRAVMTTGSLLATVAVLLVASSSSLPWFVAAWVLAGTAMSAVLYPPAFAAVTRWHDAHDRLRALTVLTIAGGLASTVFAPLTASLLGELGWRTTYVVLAVVLAALTVPAHLWGLRGPWPAAPAGRDESGTVPREVVTSRAFVALAVAFTLTALSAFAVIVNLVPLLAERGIGLATAGLVLGLGGLGQVAGRLGFGLLRSRLGGRGTTVLVLALLAATTALLGVVDSLALVVVAGLLAGIGRGIFTLLQATAVTERWGGRHYGHLNGVLTAPATVAIALAPWVGASLAGLLGSYSAAFLVLAAVNGLAAVVCLASYPRRDPVGTG</sequence>
<comment type="subcellular location">
    <subcellularLocation>
        <location evidence="1">Cell membrane</location>
        <topology evidence="1">Multi-pass membrane protein</topology>
    </subcellularLocation>
</comment>
<feature type="transmembrane region" description="Helical" evidence="6">
    <location>
        <begin position="291"/>
        <end position="316"/>
    </location>
</feature>
<evidence type="ECO:0000256" key="6">
    <source>
        <dbReference type="SAM" id="Phobius"/>
    </source>
</evidence>
<evidence type="ECO:0000313" key="9">
    <source>
        <dbReference type="Proteomes" id="UP000294894"/>
    </source>
</evidence>
<protein>
    <submittedName>
        <fullName evidence="8">MFS transporter</fullName>
    </submittedName>
</protein>
<dbReference type="InterPro" id="IPR011701">
    <property type="entry name" value="MFS"/>
</dbReference>
<feature type="transmembrane region" description="Helical" evidence="6">
    <location>
        <begin position="328"/>
        <end position="347"/>
    </location>
</feature>
<feature type="transmembrane region" description="Helical" evidence="6">
    <location>
        <begin position="265"/>
        <end position="285"/>
    </location>
</feature>
<feature type="transmembrane region" description="Helical" evidence="6">
    <location>
        <begin position="91"/>
        <end position="115"/>
    </location>
</feature>
<proteinExistence type="predicted"/>
<dbReference type="InterPro" id="IPR020846">
    <property type="entry name" value="MFS_dom"/>
</dbReference>
<dbReference type="InterPro" id="IPR036259">
    <property type="entry name" value="MFS_trans_sf"/>
</dbReference>
<accession>A0A4P7GRP1</accession>
<dbReference type="KEGG" id="noy:EXE57_14560"/>
<evidence type="ECO:0000256" key="1">
    <source>
        <dbReference type="ARBA" id="ARBA00004651"/>
    </source>
</evidence>
<keyword evidence="9" id="KW-1185">Reference proteome</keyword>
<dbReference type="AlphaFoldDB" id="A0A4P7GRP1"/>
<feature type="transmembrane region" description="Helical" evidence="6">
    <location>
        <begin position="38"/>
        <end position="56"/>
    </location>
</feature>
<keyword evidence="2" id="KW-0813">Transport</keyword>
<dbReference type="PROSITE" id="PS50850">
    <property type="entry name" value="MFS"/>
    <property type="match status" value="1"/>
</dbReference>
<dbReference type="InterPro" id="IPR052983">
    <property type="entry name" value="MFS_Riboflavin_Transporter"/>
</dbReference>
<evidence type="ECO:0000259" key="7">
    <source>
        <dbReference type="PROSITE" id="PS50850"/>
    </source>
</evidence>
<dbReference type="PANTHER" id="PTHR43385:SF1">
    <property type="entry name" value="RIBOFLAVIN TRANSPORTER RIBJ"/>
    <property type="match status" value="1"/>
</dbReference>
<gene>
    <name evidence="8" type="ORF">EXE57_14560</name>
</gene>
<dbReference type="Proteomes" id="UP000294894">
    <property type="component" value="Chromosome"/>
</dbReference>
<keyword evidence="3 6" id="KW-0812">Transmembrane</keyword>
<organism evidence="8 9">
    <name type="scientific">Nocardioides euryhalodurans</name>
    <dbReference type="NCBI Taxonomy" id="2518370"/>
    <lineage>
        <taxon>Bacteria</taxon>
        <taxon>Bacillati</taxon>
        <taxon>Actinomycetota</taxon>
        <taxon>Actinomycetes</taxon>
        <taxon>Propionibacteriales</taxon>
        <taxon>Nocardioidaceae</taxon>
        <taxon>Nocardioides</taxon>
    </lineage>
</organism>
<dbReference type="Gene3D" id="1.20.1250.20">
    <property type="entry name" value="MFS general substrate transporter like domains"/>
    <property type="match status" value="2"/>
</dbReference>
<dbReference type="SUPFAM" id="SSF103473">
    <property type="entry name" value="MFS general substrate transporter"/>
    <property type="match status" value="1"/>
</dbReference>
<dbReference type="PANTHER" id="PTHR43385">
    <property type="entry name" value="RIBOFLAVIN TRANSPORTER RIBJ"/>
    <property type="match status" value="1"/>
</dbReference>
<dbReference type="Pfam" id="PF07690">
    <property type="entry name" value="MFS_1"/>
    <property type="match status" value="1"/>
</dbReference>
<keyword evidence="4 6" id="KW-1133">Transmembrane helix</keyword>
<feature type="transmembrane region" description="Helical" evidence="6">
    <location>
        <begin position="359"/>
        <end position="379"/>
    </location>
</feature>
<keyword evidence="5 6" id="KW-0472">Membrane</keyword>
<dbReference type="CDD" id="cd17355">
    <property type="entry name" value="MFS_YcxA_like"/>
    <property type="match status" value="1"/>
</dbReference>
<feature type="transmembrane region" description="Helical" evidence="6">
    <location>
        <begin position="159"/>
        <end position="178"/>
    </location>
</feature>
<feature type="transmembrane region" description="Helical" evidence="6">
    <location>
        <begin position="68"/>
        <end position="85"/>
    </location>
</feature>
<evidence type="ECO:0000313" key="8">
    <source>
        <dbReference type="EMBL" id="QBR94527.1"/>
    </source>
</evidence>
<evidence type="ECO:0000256" key="2">
    <source>
        <dbReference type="ARBA" id="ARBA00022448"/>
    </source>
</evidence>
<reference evidence="8 9" key="1">
    <citation type="submission" date="2019-03" db="EMBL/GenBank/DDBJ databases">
        <title>Three New Species of Nocardioides, Nocardioides euryhalodurans sp. nov., Nocardioides seonyuensis sp. nov. and Nocardioides eburneoflavus sp. nov., Iolated from Soil.</title>
        <authorList>
            <person name="Roh S.G."/>
            <person name="Lee C."/>
            <person name="Kim M.-K."/>
            <person name="Kim S.B."/>
        </authorList>
    </citation>
    <scope>NUCLEOTIDE SEQUENCE [LARGE SCALE GENOMIC DNA]</scope>
    <source>
        <strain evidence="8 9">MMS17-SY117</strain>
    </source>
</reference>
<feature type="transmembrane region" description="Helical" evidence="6">
    <location>
        <begin position="199"/>
        <end position="223"/>
    </location>
</feature>